<dbReference type="SUPFAM" id="SSF51556">
    <property type="entry name" value="Metallo-dependent hydrolases"/>
    <property type="match status" value="1"/>
</dbReference>
<dbReference type="GO" id="GO:0016810">
    <property type="term" value="F:hydrolase activity, acting on carbon-nitrogen (but not peptide) bonds"/>
    <property type="evidence" value="ECO:0007669"/>
    <property type="project" value="InterPro"/>
</dbReference>
<dbReference type="PANTHER" id="PTHR22642:SF2">
    <property type="entry name" value="PROTEIN LONG AFTER FAR-RED 3"/>
    <property type="match status" value="1"/>
</dbReference>
<proteinExistence type="predicted"/>
<organism evidence="3 4">
    <name type="scientific">Dactylellina haptotyla (strain CBS 200.50)</name>
    <name type="common">Nematode-trapping fungus</name>
    <name type="synonym">Monacrosporium haptotylum</name>
    <dbReference type="NCBI Taxonomy" id="1284197"/>
    <lineage>
        <taxon>Eukaryota</taxon>
        <taxon>Fungi</taxon>
        <taxon>Dikarya</taxon>
        <taxon>Ascomycota</taxon>
        <taxon>Pezizomycotina</taxon>
        <taxon>Orbiliomycetes</taxon>
        <taxon>Orbiliales</taxon>
        <taxon>Orbiliaceae</taxon>
        <taxon>Dactylellina</taxon>
    </lineage>
</organism>
<protein>
    <recommendedName>
        <fullName evidence="2">Amidohydrolase 3 domain-containing protein</fullName>
    </recommendedName>
</protein>
<dbReference type="Gene3D" id="2.30.40.10">
    <property type="entry name" value="Urease, subunit C, domain 1"/>
    <property type="match status" value="1"/>
</dbReference>
<dbReference type="CDD" id="cd01300">
    <property type="entry name" value="YtcJ_like"/>
    <property type="match status" value="1"/>
</dbReference>
<name>S8BKD6_DACHA</name>
<dbReference type="AlphaFoldDB" id="S8BKD6"/>
<keyword evidence="4" id="KW-1185">Reference proteome</keyword>
<feature type="domain" description="Amidohydrolase 3" evidence="2">
    <location>
        <begin position="138"/>
        <end position="648"/>
    </location>
</feature>
<dbReference type="Pfam" id="PF07969">
    <property type="entry name" value="Amidohydro_3"/>
    <property type="match status" value="1"/>
</dbReference>
<dbReference type="EMBL" id="AQGS01000443">
    <property type="protein sequence ID" value="EPS39818.1"/>
    <property type="molecule type" value="Genomic_DNA"/>
</dbReference>
<dbReference type="Gene3D" id="3.10.310.70">
    <property type="match status" value="1"/>
</dbReference>
<evidence type="ECO:0000259" key="2">
    <source>
        <dbReference type="Pfam" id="PF07969"/>
    </source>
</evidence>
<dbReference type="SUPFAM" id="SSF51338">
    <property type="entry name" value="Composite domain of metallo-dependent hydrolases"/>
    <property type="match status" value="1"/>
</dbReference>
<feature type="signal peptide" evidence="1">
    <location>
        <begin position="1"/>
        <end position="28"/>
    </location>
</feature>
<reference evidence="4" key="2">
    <citation type="submission" date="2013-04" db="EMBL/GenBank/DDBJ databases">
        <title>Genomic mechanisms accounting for the adaptation to parasitism in nematode-trapping fungi.</title>
        <authorList>
            <person name="Ahren D.G."/>
        </authorList>
    </citation>
    <scope>NUCLEOTIDE SEQUENCE [LARGE SCALE GENOMIC DNA]</scope>
    <source>
        <strain evidence="4">CBS 200.50</strain>
    </source>
</reference>
<evidence type="ECO:0000313" key="4">
    <source>
        <dbReference type="Proteomes" id="UP000015100"/>
    </source>
</evidence>
<comment type="caution">
    <text evidence="3">The sequence shown here is derived from an EMBL/GenBank/DDBJ whole genome shotgun (WGS) entry which is preliminary data.</text>
</comment>
<dbReference type="HOGENOM" id="CLU_009942_2_0_1"/>
<dbReference type="InterPro" id="IPR013108">
    <property type="entry name" value="Amidohydro_3"/>
</dbReference>
<evidence type="ECO:0000313" key="3">
    <source>
        <dbReference type="EMBL" id="EPS39818.1"/>
    </source>
</evidence>
<reference evidence="3 4" key="1">
    <citation type="journal article" date="2013" name="PLoS Genet.">
        <title>Genomic mechanisms accounting for the adaptation to parasitism in nematode-trapping fungi.</title>
        <authorList>
            <person name="Meerupati T."/>
            <person name="Andersson K.M."/>
            <person name="Friman E."/>
            <person name="Kumar D."/>
            <person name="Tunlid A."/>
            <person name="Ahren D."/>
        </authorList>
    </citation>
    <scope>NUCLEOTIDE SEQUENCE [LARGE SCALE GENOMIC DNA]</scope>
    <source>
        <strain evidence="3 4">CBS 200.50</strain>
    </source>
</reference>
<gene>
    <name evidence="3" type="ORF">H072_6348</name>
</gene>
<sequence>MGFLGPDTQIRLLALIALFLNLISVSTAHSTGDDEPESCLASHIRVAKALGGDLSDLQFNLEDITPESWPYSLERAESSDSSAVPTIFYSNEQPRPIITMAGRRLSAVEAMAIQDDKVLAVGSLEAVVQKAGNRRFFVDLGSQVIVPGFVEPHIHTILSAFLNGYLINISPLKAPTYDDAMATLRAGLSNLTEGQWLVAYGYDPSRLGWHDLTFKDLDENVSSTVPVFIVNASGHIAYANKKAFAIAGVTRNSTNPPGGEYARDQNGDLTGVIVEIGAIAVFSKPATIANQGRQKLIQPGIQKLLGTWLSKGVTTVFDAGIGTLNKTTDVQIVANITNASPIRIFGAIADFIPGDAEIVLGKGCMPDGGHIFGNLTVKTVKLWTDGSTQGFTAAVNSPYKLDHFPTYFGNRTTGVLVWPDGQSKANNTSSYNTTMRQEMTKWMRRGYQIMLHSNGDRASQIVLDNFAAIYAQDPSLKAAGILHRIEHFTVTEPSQILQAKALGLAVSHTMGHVHYWGDAFNSSVLGPARAERIDPIKDDVDAGLIYSFHSDSPVTDVNPLLWVSTAITRKVYKSGNVLGTGQRVGLYDALKGVTANPARQILRDSELGTLEVGKMADFVVLSEDLRVFDWEGRNVEELKVVETWIGGRKRYPLAA</sequence>
<dbReference type="eggNOG" id="ENOG502QSHE">
    <property type="taxonomic scope" value="Eukaryota"/>
</dbReference>
<feature type="chain" id="PRO_5004561413" description="Amidohydrolase 3 domain-containing protein" evidence="1">
    <location>
        <begin position="29"/>
        <end position="655"/>
    </location>
</feature>
<keyword evidence="1" id="KW-0732">Signal</keyword>
<dbReference type="Proteomes" id="UP000015100">
    <property type="component" value="Unassembled WGS sequence"/>
</dbReference>
<dbReference type="OMA" id="RWWFDHA"/>
<accession>S8BKD6</accession>
<dbReference type="InterPro" id="IPR011059">
    <property type="entry name" value="Metal-dep_hydrolase_composite"/>
</dbReference>
<dbReference type="InterPro" id="IPR033932">
    <property type="entry name" value="YtcJ-like"/>
</dbReference>
<dbReference type="STRING" id="1284197.S8BKD6"/>
<evidence type="ECO:0000256" key="1">
    <source>
        <dbReference type="SAM" id="SignalP"/>
    </source>
</evidence>
<dbReference type="Gene3D" id="3.20.20.140">
    <property type="entry name" value="Metal-dependent hydrolases"/>
    <property type="match status" value="1"/>
</dbReference>
<dbReference type="PANTHER" id="PTHR22642">
    <property type="entry name" value="IMIDAZOLONEPROPIONASE"/>
    <property type="match status" value="1"/>
</dbReference>
<dbReference type="InterPro" id="IPR032466">
    <property type="entry name" value="Metal_Hydrolase"/>
</dbReference>
<dbReference type="OrthoDB" id="194468at2759"/>